<evidence type="ECO:0000256" key="1">
    <source>
        <dbReference type="SAM" id="MobiDB-lite"/>
    </source>
</evidence>
<gene>
    <name evidence="3" type="ORF">DJ021_08675</name>
</gene>
<sequence>MVALIALPLIAGPTGASASCRGRANTGTALGAVGGALLGNSISRGGGGAVIGGIGGAVVGHQIAKSGCGSSYTRHSSYQRSHTRYASSRDGRSSGHVYYDERGNPIRR</sequence>
<dbReference type="GO" id="GO:0009279">
    <property type="term" value="C:cell outer membrane"/>
    <property type="evidence" value="ECO:0007669"/>
    <property type="project" value="UniProtKB-SubCell"/>
</dbReference>
<organism evidence="3 4">
    <name type="scientific">Phenylobacterium hankyongense</name>
    <dbReference type="NCBI Taxonomy" id="1813876"/>
    <lineage>
        <taxon>Bacteria</taxon>
        <taxon>Pseudomonadati</taxon>
        <taxon>Pseudomonadota</taxon>
        <taxon>Alphaproteobacteria</taxon>
        <taxon>Caulobacterales</taxon>
        <taxon>Caulobacteraceae</taxon>
        <taxon>Phenylobacterium</taxon>
    </lineage>
</organism>
<proteinExistence type="predicted"/>
<feature type="signal peptide" evidence="2">
    <location>
        <begin position="1"/>
        <end position="18"/>
    </location>
</feature>
<name>A0A328B5A2_9CAUL</name>
<reference evidence="4" key="1">
    <citation type="submission" date="2018-05" db="EMBL/GenBank/DDBJ databases">
        <authorList>
            <person name="Li X."/>
        </authorList>
    </citation>
    <scope>NUCLEOTIDE SEQUENCE [LARGE SCALE GENOMIC DNA]</scope>
    <source>
        <strain evidence="4">HKS-05</strain>
    </source>
</reference>
<feature type="chain" id="PRO_5016450201" evidence="2">
    <location>
        <begin position="19"/>
        <end position="108"/>
    </location>
</feature>
<evidence type="ECO:0000313" key="4">
    <source>
        <dbReference type="Proteomes" id="UP000249842"/>
    </source>
</evidence>
<dbReference type="EMBL" id="QFYP01000001">
    <property type="protein sequence ID" value="RAK61745.1"/>
    <property type="molecule type" value="Genomic_DNA"/>
</dbReference>
<dbReference type="Proteomes" id="UP000249842">
    <property type="component" value="Unassembled WGS sequence"/>
</dbReference>
<keyword evidence="4" id="KW-1185">Reference proteome</keyword>
<feature type="region of interest" description="Disordered" evidence="1">
    <location>
        <begin position="68"/>
        <end position="108"/>
    </location>
</feature>
<keyword evidence="2" id="KW-0732">Signal</keyword>
<dbReference type="AlphaFoldDB" id="A0A328B5A2"/>
<feature type="compositionally biased region" description="Basic and acidic residues" evidence="1">
    <location>
        <begin position="87"/>
        <end position="108"/>
    </location>
</feature>
<evidence type="ECO:0000256" key="2">
    <source>
        <dbReference type="SAM" id="SignalP"/>
    </source>
</evidence>
<comment type="caution">
    <text evidence="3">The sequence shown here is derived from an EMBL/GenBank/DDBJ whole genome shotgun (WGS) entry which is preliminary data.</text>
</comment>
<accession>A0A328B5A2</accession>
<feature type="compositionally biased region" description="Polar residues" evidence="1">
    <location>
        <begin position="68"/>
        <end position="86"/>
    </location>
</feature>
<protein>
    <submittedName>
        <fullName evidence="3">Uncharacterized protein</fullName>
    </submittedName>
</protein>
<evidence type="ECO:0000313" key="3">
    <source>
        <dbReference type="EMBL" id="RAK61745.1"/>
    </source>
</evidence>